<protein>
    <submittedName>
        <fullName evidence="1">Uncharacterized protein</fullName>
    </submittedName>
</protein>
<dbReference type="EMBL" id="CAWUHB010000163">
    <property type="protein sequence ID" value="CAK7237499.1"/>
    <property type="molecule type" value="Genomic_DNA"/>
</dbReference>
<dbReference type="Proteomes" id="UP001642405">
    <property type="component" value="Unassembled WGS sequence"/>
</dbReference>
<evidence type="ECO:0000313" key="1">
    <source>
        <dbReference type="EMBL" id="CAK7237499.1"/>
    </source>
</evidence>
<gene>
    <name evidence="1" type="ORF">SCUCBS95973_009975</name>
</gene>
<sequence>MRLINHDAVVFHRVGGLHLTTRFKDEGPPSISENDWKAGSQPVQITFTNGTSLQTTVVACEFVPRNGDVTGRRYTVAHGHHHWINLPAYGIVDPAGYSQLIRTLIPRDAMSWAAAQGRSHQEALRLIRNGTALELEKLLQYDFGRCMLM</sequence>
<reference evidence="1 2" key="1">
    <citation type="submission" date="2024-01" db="EMBL/GenBank/DDBJ databases">
        <authorList>
            <person name="Allen C."/>
            <person name="Tagirdzhanova G."/>
        </authorList>
    </citation>
    <scope>NUCLEOTIDE SEQUENCE [LARGE SCALE GENOMIC DNA]</scope>
</reference>
<organism evidence="1 2">
    <name type="scientific">Sporothrix curviconia</name>
    <dbReference type="NCBI Taxonomy" id="1260050"/>
    <lineage>
        <taxon>Eukaryota</taxon>
        <taxon>Fungi</taxon>
        <taxon>Dikarya</taxon>
        <taxon>Ascomycota</taxon>
        <taxon>Pezizomycotina</taxon>
        <taxon>Sordariomycetes</taxon>
        <taxon>Sordariomycetidae</taxon>
        <taxon>Ophiostomatales</taxon>
        <taxon>Ophiostomataceae</taxon>
        <taxon>Sporothrix</taxon>
    </lineage>
</organism>
<comment type="caution">
    <text evidence="1">The sequence shown here is derived from an EMBL/GenBank/DDBJ whole genome shotgun (WGS) entry which is preliminary data.</text>
</comment>
<evidence type="ECO:0000313" key="2">
    <source>
        <dbReference type="Proteomes" id="UP001642405"/>
    </source>
</evidence>
<keyword evidence="2" id="KW-1185">Reference proteome</keyword>
<accession>A0ABP0CZB8</accession>
<name>A0ABP0CZB8_9PEZI</name>
<proteinExistence type="predicted"/>